<reference evidence="2 3" key="1">
    <citation type="submission" date="2015-09" db="EMBL/GenBank/DDBJ databases">
        <authorList>
            <consortium name="Pathogen Informatics"/>
        </authorList>
    </citation>
    <scope>NUCLEOTIDE SEQUENCE [LARGE SCALE GENOMIC DNA]</scope>
    <source>
        <strain evidence="2 3">2789STDY5834847</strain>
    </source>
</reference>
<protein>
    <recommendedName>
        <fullName evidence="4">Tetratricopeptide repeat protein</fullName>
    </recommendedName>
</protein>
<dbReference type="AlphaFoldDB" id="A0A174EHV2"/>
<dbReference type="SUPFAM" id="SSF48452">
    <property type="entry name" value="TPR-like"/>
    <property type="match status" value="1"/>
</dbReference>
<organism evidence="2 3">
    <name type="scientific">Bacteroides uniformis</name>
    <dbReference type="NCBI Taxonomy" id="820"/>
    <lineage>
        <taxon>Bacteria</taxon>
        <taxon>Pseudomonadati</taxon>
        <taxon>Bacteroidota</taxon>
        <taxon>Bacteroidia</taxon>
        <taxon>Bacteroidales</taxon>
        <taxon>Bacteroidaceae</taxon>
        <taxon>Bacteroides</taxon>
    </lineage>
</organism>
<dbReference type="EMBL" id="CZAF01000001">
    <property type="protein sequence ID" value="CUO35540.1"/>
    <property type="molecule type" value="Genomic_DNA"/>
</dbReference>
<keyword evidence="1" id="KW-0732">Signal</keyword>
<evidence type="ECO:0000313" key="3">
    <source>
        <dbReference type="Proteomes" id="UP000095614"/>
    </source>
</evidence>
<gene>
    <name evidence="2" type="ORF">ERS852462_00156</name>
</gene>
<dbReference type="Gene3D" id="1.25.40.10">
    <property type="entry name" value="Tetratricopeptide repeat domain"/>
    <property type="match status" value="1"/>
</dbReference>
<proteinExistence type="predicted"/>
<dbReference type="InterPro" id="IPR011990">
    <property type="entry name" value="TPR-like_helical_dom_sf"/>
</dbReference>
<name>A0A174EHV2_BACUN</name>
<evidence type="ECO:0000313" key="2">
    <source>
        <dbReference type="EMBL" id="CUO35540.1"/>
    </source>
</evidence>
<feature type="signal peptide" evidence="1">
    <location>
        <begin position="1"/>
        <end position="20"/>
    </location>
</feature>
<accession>A0A174EHV2</accession>
<sequence>MNRLPFLGLLFALLCLVACRQMNEAHLLHLAEKQVNMNVDSVYALLVQIERPSQLSDEERLLYGWLNAYVHYKRHNSMAEDSLILPASDYYVFRNDTAKNLFSYQLKAWYWYWLKEHERCIAAIDSGVALAKALQDTGRMADMLIDKAYWYVYVWKDYEKAIETFRTAIALDARAGSFFSMGIAMGLNKNDSASYYMERSIELAVEAEDTSKIVHYLRNYAQMQAYSFDEPSGAIATIRRME</sequence>
<evidence type="ECO:0000256" key="1">
    <source>
        <dbReference type="SAM" id="SignalP"/>
    </source>
</evidence>
<feature type="chain" id="PRO_5008020754" description="Tetratricopeptide repeat protein" evidence="1">
    <location>
        <begin position="21"/>
        <end position="242"/>
    </location>
</feature>
<evidence type="ECO:0008006" key="4">
    <source>
        <dbReference type="Google" id="ProtNLM"/>
    </source>
</evidence>
<dbReference type="Proteomes" id="UP000095614">
    <property type="component" value="Unassembled WGS sequence"/>
</dbReference>